<feature type="domain" description="GGDEF" evidence="5">
    <location>
        <begin position="406"/>
        <end position="543"/>
    </location>
</feature>
<reference evidence="6 7" key="1">
    <citation type="submission" date="2024-04" db="EMBL/GenBank/DDBJ databases">
        <title>Dissimilatory iodate-reducing microorganisms contribute to the enrichment of iodine in groundwater.</title>
        <authorList>
            <person name="Jiang Z."/>
        </authorList>
    </citation>
    <scope>NUCLEOTIDE SEQUENCE [LARGE SCALE GENOMIC DNA]</scope>
    <source>
        <strain evidence="6 7">NCP973</strain>
    </source>
</reference>
<protein>
    <recommendedName>
        <fullName evidence="1">diguanylate cyclase</fullName>
        <ecNumber evidence="1">2.7.7.65</ecNumber>
    </recommendedName>
</protein>
<keyword evidence="4" id="KW-0732">Signal</keyword>
<dbReference type="Gene3D" id="3.30.70.270">
    <property type="match status" value="1"/>
</dbReference>
<dbReference type="InterPro" id="IPR015168">
    <property type="entry name" value="SsuA/THI5"/>
</dbReference>
<dbReference type="PROSITE" id="PS50887">
    <property type="entry name" value="GGDEF"/>
    <property type="match status" value="1"/>
</dbReference>
<dbReference type="GO" id="GO:0052621">
    <property type="term" value="F:diguanylate cyclase activity"/>
    <property type="evidence" value="ECO:0007669"/>
    <property type="project" value="UniProtKB-EC"/>
</dbReference>
<dbReference type="SUPFAM" id="SSF55073">
    <property type="entry name" value="Nucleotide cyclase"/>
    <property type="match status" value="1"/>
</dbReference>
<keyword evidence="3" id="KW-1133">Transmembrane helix</keyword>
<proteinExistence type="predicted"/>
<dbReference type="PANTHER" id="PTHR45138:SF9">
    <property type="entry name" value="DIGUANYLATE CYCLASE DGCM-RELATED"/>
    <property type="match status" value="1"/>
</dbReference>
<dbReference type="Pfam" id="PF09084">
    <property type="entry name" value="NMT1"/>
    <property type="match status" value="1"/>
</dbReference>
<keyword evidence="6" id="KW-0808">Transferase</keyword>
<dbReference type="CDD" id="cd01949">
    <property type="entry name" value="GGDEF"/>
    <property type="match status" value="1"/>
</dbReference>
<name>A0ABZ2XKB3_9RHOO</name>
<keyword evidence="3" id="KW-0472">Membrane</keyword>
<dbReference type="SMART" id="SM00267">
    <property type="entry name" value="GGDEF"/>
    <property type="match status" value="1"/>
</dbReference>
<feature type="signal peptide" evidence="4">
    <location>
        <begin position="1"/>
        <end position="25"/>
    </location>
</feature>
<organism evidence="6 7">
    <name type="scientific">Azonexus hydrophilus</name>
    <dbReference type="NCBI Taxonomy" id="418702"/>
    <lineage>
        <taxon>Bacteria</taxon>
        <taxon>Pseudomonadati</taxon>
        <taxon>Pseudomonadota</taxon>
        <taxon>Betaproteobacteria</taxon>
        <taxon>Rhodocyclales</taxon>
        <taxon>Azonexaceae</taxon>
        <taxon>Azonexus</taxon>
    </lineage>
</organism>
<sequence length="544" mass="59989">MGLFRLITCLVIFLFAGIATPSAQANTPDNPLKVRVQLKWFHQYQFAGFYAALEQGYFRRAGLDVELIEGHPEVDLARTVVDGGAEFGVGNSSLLIDFNQGLPVVAVAAIFQHSPFVILARVDPKIRTVKDLEGRTLMGESHSAELTAYLKKAGVDLAKVRQVIHSGSVKSLAANGPERVDATTAYISTEPVEASQYGIPYQIFNPRELNIDLYGDTLFTSQRFAREHPQAVAAMRDALAEGWRYAYRHQAEIIDLILEKYHPRMDRMTLTLEAQSLYNLFLADIVDIGYMSRTRWQEIARIFAETGLLPASYTLDGFLFTPDAPMPGWAYQALAWAALVLLFGGLLIAYIVSLNRRLRLSLAQLEAANAGLAELSTTDALTGLFNRRHFDAALDRELARATRHTQAIALLMIDVDEFKKYNDALGHPAGDACLRRIADILRDNAQRASEFAARIGGEEFAIVAGGLTPDEAFALAERIRREVADAGIVHPSRDDGRVSISIGVNCAPPDRVPLTARELIAGADAALYRAKREGRNRSILHIAE</sequence>
<keyword evidence="7" id="KW-1185">Reference proteome</keyword>
<dbReference type="PANTHER" id="PTHR45138">
    <property type="entry name" value="REGULATORY COMPONENTS OF SENSORY TRANSDUCTION SYSTEM"/>
    <property type="match status" value="1"/>
</dbReference>
<dbReference type="EC" id="2.7.7.65" evidence="1"/>
<feature type="chain" id="PRO_5047353717" description="diguanylate cyclase" evidence="4">
    <location>
        <begin position="26"/>
        <end position="544"/>
    </location>
</feature>
<evidence type="ECO:0000256" key="3">
    <source>
        <dbReference type="SAM" id="Phobius"/>
    </source>
</evidence>
<dbReference type="InterPro" id="IPR000160">
    <property type="entry name" value="GGDEF_dom"/>
</dbReference>
<accession>A0ABZ2XKB3</accession>
<dbReference type="Proteomes" id="UP001479520">
    <property type="component" value="Chromosome"/>
</dbReference>
<evidence type="ECO:0000313" key="7">
    <source>
        <dbReference type="Proteomes" id="UP001479520"/>
    </source>
</evidence>
<comment type="catalytic activity">
    <reaction evidence="2">
        <text>2 GTP = 3',3'-c-di-GMP + 2 diphosphate</text>
        <dbReference type="Rhea" id="RHEA:24898"/>
        <dbReference type="ChEBI" id="CHEBI:33019"/>
        <dbReference type="ChEBI" id="CHEBI:37565"/>
        <dbReference type="ChEBI" id="CHEBI:58805"/>
        <dbReference type="EC" id="2.7.7.65"/>
    </reaction>
</comment>
<dbReference type="InterPro" id="IPR029787">
    <property type="entry name" value="Nucleotide_cyclase"/>
</dbReference>
<evidence type="ECO:0000256" key="1">
    <source>
        <dbReference type="ARBA" id="ARBA00012528"/>
    </source>
</evidence>
<dbReference type="NCBIfam" id="TIGR00254">
    <property type="entry name" value="GGDEF"/>
    <property type="match status" value="1"/>
</dbReference>
<keyword evidence="3" id="KW-0812">Transmembrane</keyword>
<dbReference type="SUPFAM" id="SSF53850">
    <property type="entry name" value="Periplasmic binding protein-like II"/>
    <property type="match status" value="1"/>
</dbReference>
<dbReference type="EMBL" id="CP151406">
    <property type="protein sequence ID" value="WZJ22797.1"/>
    <property type="molecule type" value="Genomic_DNA"/>
</dbReference>
<dbReference type="Gene3D" id="3.40.190.10">
    <property type="entry name" value="Periplasmic binding protein-like II"/>
    <property type="match status" value="2"/>
</dbReference>
<dbReference type="InterPro" id="IPR050469">
    <property type="entry name" value="Diguanylate_Cyclase"/>
</dbReference>
<dbReference type="InterPro" id="IPR043128">
    <property type="entry name" value="Rev_trsase/Diguanyl_cyclase"/>
</dbReference>
<evidence type="ECO:0000256" key="2">
    <source>
        <dbReference type="ARBA" id="ARBA00034247"/>
    </source>
</evidence>
<keyword evidence="6" id="KW-0548">Nucleotidyltransferase</keyword>
<evidence type="ECO:0000256" key="4">
    <source>
        <dbReference type="SAM" id="SignalP"/>
    </source>
</evidence>
<dbReference type="RefSeq" id="WP_341744370.1">
    <property type="nucleotide sequence ID" value="NZ_CP151406.1"/>
</dbReference>
<evidence type="ECO:0000313" key="6">
    <source>
        <dbReference type="EMBL" id="WZJ22797.1"/>
    </source>
</evidence>
<dbReference type="Pfam" id="PF00990">
    <property type="entry name" value="GGDEF"/>
    <property type="match status" value="1"/>
</dbReference>
<gene>
    <name evidence="6" type="ORF">AADV58_06555</name>
</gene>
<feature type="transmembrane region" description="Helical" evidence="3">
    <location>
        <begin position="329"/>
        <end position="352"/>
    </location>
</feature>
<evidence type="ECO:0000259" key="5">
    <source>
        <dbReference type="PROSITE" id="PS50887"/>
    </source>
</evidence>